<dbReference type="Proteomes" id="UP000265798">
    <property type="component" value="Unassembled WGS sequence"/>
</dbReference>
<evidence type="ECO:0000313" key="2">
    <source>
        <dbReference type="EMBL" id="RHX91769.1"/>
    </source>
</evidence>
<feature type="domain" description="Beta-lactamase-related" evidence="1">
    <location>
        <begin position="58"/>
        <end position="373"/>
    </location>
</feature>
<sequence>MGILNFATFALFAFAIFVMNCNPKEDDKTKDFIAARALIGCSSLDECFSNMASLSKTGASFQVFKKNGTRVYLKETGDLTSTKTGPIFSASKLVTASLILRLVDQGLMSLDETTGTRLGWTGVKGQIKLRQLLAFTSGLNPSSPSAESKSCIFTLPAGASATDKNNCVTSIRDSTQTLKAPGDVFYYNSFHMAVAQRMAEIAAGQTWQQIFDTEFAAAGKLNFSATDPDNGKWYADITSKSGDGSLAGAYGLFINAVDYSKILNMLINDGIYTPATGAPVAILTGGSRVALIRELFSDQYQSQTTIEYSQFAAFGYRWHYGLGNWRFCSTPDVPSTCELDIVYHSFGANGFYPWIDRNAGYYAVVGVNNFNTNVFSVFSLLQPNSTSLFFGQDAKRFIPPLLQ</sequence>
<dbReference type="OrthoDB" id="5384113at2"/>
<accession>A0A396Z8M7</accession>
<dbReference type="InterPro" id="IPR050789">
    <property type="entry name" value="Diverse_Enzym_Activities"/>
</dbReference>
<comment type="caution">
    <text evidence="2">The sequence shown here is derived from an EMBL/GenBank/DDBJ whole genome shotgun (WGS) entry which is preliminary data.</text>
</comment>
<dbReference type="Gene3D" id="3.40.710.10">
    <property type="entry name" value="DD-peptidase/beta-lactamase superfamily"/>
    <property type="match status" value="1"/>
</dbReference>
<dbReference type="SUPFAM" id="SSF56601">
    <property type="entry name" value="beta-lactamase/transpeptidase-like"/>
    <property type="match status" value="1"/>
</dbReference>
<dbReference type="RefSeq" id="WP_118966622.1">
    <property type="nucleotide sequence ID" value="NZ_QHCT01000001.1"/>
</dbReference>
<organism evidence="2 3">
    <name type="scientific">Leptospira stimsonii</name>
    <dbReference type="NCBI Taxonomy" id="2202203"/>
    <lineage>
        <taxon>Bacteria</taxon>
        <taxon>Pseudomonadati</taxon>
        <taxon>Spirochaetota</taxon>
        <taxon>Spirochaetia</taxon>
        <taxon>Leptospirales</taxon>
        <taxon>Leptospiraceae</taxon>
        <taxon>Leptospira</taxon>
    </lineage>
</organism>
<gene>
    <name evidence="2" type="ORF">DLM75_00500</name>
</gene>
<dbReference type="PANTHER" id="PTHR43283:SF3">
    <property type="entry name" value="BETA-LACTAMASE FAMILY PROTEIN (AFU_ORTHOLOGUE AFUA_5G07500)"/>
    <property type="match status" value="1"/>
</dbReference>
<dbReference type="EMBL" id="QHCT01000001">
    <property type="protein sequence ID" value="RHX91769.1"/>
    <property type="molecule type" value="Genomic_DNA"/>
</dbReference>
<evidence type="ECO:0000313" key="3">
    <source>
        <dbReference type="Proteomes" id="UP000265798"/>
    </source>
</evidence>
<dbReference type="Pfam" id="PF00144">
    <property type="entry name" value="Beta-lactamase"/>
    <property type="match status" value="1"/>
</dbReference>
<reference evidence="3" key="1">
    <citation type="submission" date="2018-05" db="EMBL/GenBank/DDBJ databases">
        <title>Leptospira yasudae sp. nov. and Leptospira stimsonii sp. nov., two pathogenic species of the genus Leptospira isolated from environmental sources.</title>
        <authorList>
            <person name="Casanovas-Massana A."/>
            <person name="Hamond C."/>
            <person name="Santos L.A."/>
            <person name="Hacker K.P."/>
            <person name="Balassiano I."/>
            <person name="Medeiros M.A."/>
            <person name="Reis M.G."/>
            <person name="Ko A.I."/>
            <person name="Wunder E.A."/>
        </authorList>
    </citation>
    <scope>NUCLEOTIDE SEQUENCE [LARGE SCALE GENOMIC DNA]</scope>
    <source>
        <strain evidence="3">Yale</strain>
    </source>
</reference>
<name>A0A396Z8M7_9LEPT</name>
<dbReference type="PANTHER" id="PTHR43283">
    <property type="entry name" value="BETA-LACTAMASE-RELATED"/>
    <property type="match status" value="1"/>
</dbReference>
<proteinExistence type="predicted"/>
<dbReference type="InterPro" id="IPR012338">
    <property type="entry name" value="Beta-lactam/transpept-like"/>
</dbReference>
<keyword evidence="2" id="KW-0378">Hydrolase</keyword>
<evidence type="ECO:0000259" key="1">
    <source>
        <dbReference type="Pfam" id="PF00144"/>
    </source>
</evidence>
<dbReference type="AlphaFoldDB" id="A0A396Z8M7"/>
<dbReference type="InterPro" id="IPR001466">
    <property type="entry name" value="Beta-lactam-related"/>
</dbReference>
<dbReference type="GO" id="GO:0016787">
    <property type="term" value="F:hydrolase activity"/>
    <property type="evidence" value="ECO:0007669"/>
    <property type="project" value="UniProtKB-KW"/>
</dbReference>
<protein>
    <submittedName>
        <fullName evidence="2">Serine hydrolase</fullName>
    </submittedName>
</protein>